<dbReference type="SUPFAM" id="SSF51971">
    <property type="entry name" value="Nucleotide-binding domain"/>
    <property type="match status" value="1"/>
</dbReference>
<evidence type="ECO:0000256" key="4">
    <source>
        <dbReference type="ARBA" id="ARBA00022827"/>
    </source>
</evidence>
<comment type="cofactor">
    <cofactor evidence="1 7">
        <name>FAD</name>
        <dbReference type="ChEBI" id="CHEBI:57692"/>
    </cofactor>
</comment>
<proteinExistence type="inferred from homology"/>
<dbReference type="InterPro" id="IPR055275">
    <property type="entry name" value="Ferredox_Rdtase"/>
</dbReference>
<organism evidence="10 11">
    <name type="scientific">Aeriscardovia aeriphila</name>
    <dbReference type="NCBI Taxonomy" id="218139"/>
    <lineage>
        <taxon>Bacteria</taxon>
        <taxon>Bacillati</taxon>
        <taxon>Actinomycetota</taxon>
        <taxon>Actinomycetes</taxon>
        <taxon>Bifidobacteriales</taxon>
        <taxon>Bifidobacteriaceae</taxon>
        <taxon>Aeriscardovia</taxon>
    </lineage>
</organism>
<keyword evidence="3" id="KW-0285">Flavoprotein</keyword>
<evidence type="ECO:0000256" key="9">
    <source>
        <dbReference type="SAM" id="MobiDB-lite"/>
    </source>
</evidence>
<feature type="binding site" evidence="8">
    <location>
        <begin position="238"/>
        <end position="239"/>
    </location>
    <ligand>
        <name>NADP(+)</name>
        <dbReference type="ChEBI" id="CHEBI:58349"/>
    </ligand>
</feature>
<feature type="binding site" evidence="7">
    <location>
        <position position="71"/>
    </location>
    <ligand>
        <name>FAD</name>
        <dbReference type="ChEBI" id="CHEBI:57692"/>
    </ligand>
</feature>
<accession>A0A261F7K4</accession>
<feature type="region of interest" description="Disordered" evidence="9">
    <location>
        <begin position="1"/>
        <end position="24"/>
    </location>
</feature>
<feature type="binding site" evidence="8">
    <location>
        <position position="441"/>
    </location>
    <ligand>
        <name>NADP(+)</name>
        <dbReference type="ChEBI" id="CHEBI:58349"/>
    </ligand>
</feature>
<keyword evidence="11" id="KW-1185">Reference proteome</keyword>
<comment type="similarity">
    <text evidence="2">Belongs to the ferredoxin--NADP reductase type 1 family.</text>
</comment>
<evidence type="ECO:0000313" key="11">
    <source>
        <dbReference type="Proteomes" id="UP000228976"/>
    </source>
</evidence>
<evidence type="ECO:0000256" key="5">
    <source>
        <dbReference type="ARBA" id="ARBA00022857"/>
    </source>
</evidence>
<evidence type="ECO:0000256" key="2">
    <source>
        <dbReference type="ARBA" id="ARBA00008312"/>
    </source>
</evidence>
<feature type="binding site" evidence="7">
    <location>
        <position position="115"/>
    </location>
    <ligand>
        <name>FAD</name>
        <dbReference type="ChEBI" id="CHEBI:57692"/>
    </ligand>
</feature>
<reference evidence="10 11" key="1">
    <citation type="journal article" date="2017" name="BMC Genomics">
        <title>Comparative genomic and phylogenomic analyses of the Bifidobacteriaceae family.</title>
        <authorList>
            <person name="Lugli G.A."/>
            <person name="Milani C."/>
            <person name="Turroni F."/>
            <person name="Duranti S."/>
            <person name="Mancabelli L."/>
            <person name="Mangifesta M."/>
            <person name="Ferrario C."/>
            <person name="Modesto M."/>
            <person name="Mattarelli P."/>
            <person name="Jiri K."/>
            <person name="van Sinderen D."/>
            <person name="Ventura M."/>
        </authorList>
    </citation>
    <scope>NUCLEOTIDE SEQUENCE [LARGE SCALE GENOMIC DNA]</scope>
    <source>
        <strain evidence="10 11">LMG 21773</strain>
    </source>
</reference>
<evidence type="ECO:0000256" key="7">
    <source>
        <dbReference type="PIRSR" id="PIRSR000362-1"/>
    </source>
</evidence>
<name>A0A261F7K4_9BIFI</name>
<comment type="caution">
    <text evidence="10">The sequence shown here is derived from an EMBL/GenBank/DDBJ whole genome shotgun (WGS) entry which is preliminary data.</text>
</comment>
<protein>
    <submittedName>
        <fullName evidence="10">Glutamate synthase</fullName>
    </submittedName>
</protein>
<evidence type="ECO:0000313" key="10">
    <source>
        <dbReference type="EMBL" id="OZG55139.1"/>
    </source>
</evidence>
<feature type="binding site" evidence="7">
    <location>
        <position position="434"/>
    </location>
    <ligand>
        <name>FAD</name>
        <dbReference type="ChEBI" id="CHEBI:57692"/>
    </ligand>
</feature>
<feature type="binding site" evidence="7">
    <location>
        <begin position="441"/>
        <end position="443"/>
    </location>
    <ligand>
        <name>FAD</name>
        <dbReference type="ChEBI" id="CHEBI:57692"/>
    </ligand>
</feature>
<feature type="binding site" evidence="7">
    <location>
        <position position="40"/>
    </location>
    <ligand>
        <name>FAD</name>
        <dbReference type="ChEBI" id="CHEBI:57692"/>
    </ligand>
</feature>
<dbReference type="PIRSF" id="PIRSF000362">
    <property type="entry name" value="FNR"/>
    <property type="match status" value="1"/>
</dbReference>
<dbReference type="Proteomes" id="UP000228976">
    <property type="component" value="Unassembled WGS sequence"/>
</dbReference>
<feature type="compositionally biased region" description="Low complexity" evidence="9">
    <location>
        <begin position="1"/>
        <end position="15"/>
    </location>
</feature>
<sequence length="542" mass="57851">MTTNENETNATAAPEQPAGQPASLATQRPLRVGVVGAGPAGIYFSDILLRELAAKGEALGLGTQARIDIVEKLPVPYGLVRYGVAPDHPFVRMIVGALDKAASNPHMHLLTGVSVGEDVSVEHILQHEDVLVFATGATLDRELTIPGAQSLGVHGAADFVRWYNGFPAKQPTPDYQDPSTDWDLSAHDVAVIGGGNVALDVTRMLLRDPEALVSTDASEHVIDNFRASQLRRLHLLVRRGPAQAKFGVKELRELQKLANVRIVLDPADFELDEITTARAYQDHDKAQMLGELIHMRDVFVEATSAASAASDSVASAANAADTSSASSAGASATSAPERELILHFFSNPEEVLNDNGTVTGLKIRRMKVDADGTAQPTEHTETLPVQAIYSAIGYRPTQVEGAPYDDEHFVITNAAGRVLSDEGTPVEREYVTGWAKRGPVGLIGSTKSDAKQTVAALLEDLSQRADKGRAAVSDELLSDYLISQGLQPGNLDGWHAVEQAESAAGQSVGRAMQRIYDWQILSDLSHCEPLAGDDADAAADSE</sequence>
<evidence type="ECO:0000256" key="3">
    <source>
        <dbReference type="ARBA" id="ARBA00022630"/>
    </source>
</evidence>
<dbReference type="InterPro" id="IPR036188">
    <property type="entry name" value="FAD/NAD-bd_sf"/>
</dbReference>
<dbReference type="Gene3D" id="3.40.50.720">
    <property type="entry name" value="NAD(P)-binding Rossmann-like Domain"/>
    <property type="match status" value="1"/>
</dbReference>
<dbReference type="OrthoDB" id="289202at2"/>
<keyword evidence="6" id="KW-0560">Oxidoreductase</keyword>
<dbReference type="AlphaFoldDB" id="A0A261F7K4"/>
<evidence type="ECO:0000256" key="6">
    <source>
        <dbReference type="ARBA" id="ARBA00023002"/>
    </source>
</evidence>
<dbReference type="PANTHER" id="PTHR48467">
    <property type="entry name" value="GLUTAMATE SYNTHASE 1 [NADH], CHLOROPLASTIC-LIKE"/>
    <property type="match status" value="1"/>
</dbReference>
<dbReference type="PANTHER" id="PTHR48467:SF1">
    <property type="entry name" value="GLUTAMATE SYNTHASE 1 [NADH], CHLOROPLASTIC-LIKE"/>
    <property type="match status" value="1"/>
</dbReference>
<evidence type="ECO:0000256" key="8">
    <source>
        <dbReference type="PIRSR" id="PIRSR000362-2"/>
    </source>
</evidence>
<dbReference type="EMBL" id="MWWU01000005">
    <property type="protein sequence ID" value="OZG55139.1"/>
    <property type="molecule type" value="Genomic_DNA"/>
</dbReference>
<evidence type="ECO:0000256" key="1">
    <source>
        <dbReference type="ARBA" id="ARBA00001974"/>
    </source>
</evidence>
<gene>
    <name evidence="10" type="ORF">AEAE_1261</name>
</gene>
<feature type="binding site" evidence="7">
    <location>
        <position position="79"/>
    </location>
    <ligand>
        <name>FAD</name>
        <dbReference type="ChEBI" id="CHEBI:57692"/>
    </ligand>
</feature>
<feature type="binding site" evidence="8">
    <location>
        <position position="250"/>
    </location>
    <ligand>
        <name>NADP(+)</name>
        <dbReference type="ChEBI" id="CHEBI:58349"/>
    </ligand>
</feature>
<dbReference type="RefSeq" id="WP_094690337.1">
    <property type="nucleotide sequence ID" value="NZ_JACBYZ010000001.1"/>
</dbReference>
<dbReference type="InterPro" id="IPR021163">
    <property type="entry name" value="Ferredox_Rdtase_adrenod"/>
</dbReference>
<keyword evidence="5 8" id="KW-0521">NADP</keyword>
<keyword evidence="4 7" id="KW-0274">FAD</keyword>
<dbReference type="Gene3D" id="3.50.50.60">
    <property type="entry name" value="FAD/NAD(P)-binding domain"/>
    <property type="match status" value="1"/>
</dbReference>
<dbReference type="PRINTS" id="PR00419">
    <property type="entry name" value="ADXRDTASE"/>
</dbReference>
<dbReference type="GO" id="GO:0016491">
    <property type="term" value="F:oxidoreductase activity"/>
    <property type="evidence" value="ECO:0007669"/>
    <property type="project" value="UniProtKB-KW"/>
</dbReference>